<dbReference type="CDD" id="cd02516">
    <property type="entry name" value="CDP-ME_synthetase"/>
    <property type="match status" value="1"/>
</dbReference>
<dbReference type="FunFam" id="3.90.550.10:FF:000003">
    <property type="entry name" value="2-C-methyl-D-erythritol 4-phosphate cytidylyltransferase"/>
    <property type="match status" value="1"/>
</dbReference>
<dbReference type="EMBL" id="CP019607">
    <property type="protein sequence ID" value="AQP52579.1"/>
    <property type="molecule type" value="Genomic_DNA"/>
</dbReference>
<evidence type="ECO:0000256" key="4">
    <source>
        <dbReference type="ARBA" id="ARBA00022679"/>
    </source>
</evidence>
<accession>A0A1Q2D2E7</accession>
<gene>
    <name evidence="7" type="primary">ispD</name>
    <name evidence="8" type="ORF">BW733_11110</name>
</gene>
<dbReference type="SUPFAM" id="SSF53448">
    <property type="entry name" value="Nucleotide-diphospho-sugar transferases"/>
    <property type="match status" value="1"/>
</dbReference>
<dbReference type="OrthoDB" id="9802561at2"/>
<feature type="site" description="Transition state stabilizer" evidence="7">
    <location>
        <position position="33"/>
    </location>
</feature>
<feature type="site" description="Positions MEP for the nucleophilic attack" evidence="7">
    <location>
        <position position="167"/>
    </location>
</feature>
<evidence type="ECO:0000256" key="1">
    <source>
        <dbReference type="ARBA" id="ARBA00001282"/>
    </source>
</evidence>
<proteinExistence type="inferred from homology"/>
<dbReference type="UniPathway" id="UPA00056">
    <property type="reaction ID" value="UER00093"/>
</dbReference>
<evidence type="ECO:0000256" key="5">
    <source>
        <dbReference type="ARBA" id="ARBA00022695"/>
    </source>
</evidence>
<reference evidence="8 9" key="1">
    <citation type="journal article" date="2008" name="Int. J. Syst. Evol. Microbiol.">
        <title>Tessaracoccus flavescens sp. nov., isolated from marine sediment.</title>
        <authorList>
            <person name="Lee D.W."/>
            <person name="Lee S.D."/>
        </authorList>
    </citation>
    <scope>NUCLEOTIDE SEQUENCE [LARGE SCALE GENOMIC DNA]</scope>
    <source>
        <strain evidence="8 9">SST-39T</strain>
    </source>
</reference>
<dbReference type="PROSITE" id="PS01295">
    <property type="entry name" value="ISPD"/>
    <property type="match status" value="1"/>
</dbReference>
<dbReference type="STRING" id="399497.BW733_11110"/>
<keyword evidence="4 7" id="KW-0808">Transferase</keyword>
<dbReference type="InterPro" id="IPR050088">
    <property type="entry name" value="IspD/TarI_cytidylyltransf_bact"/>
</dbReference>
<dbReference type="InterPro" id="IPR034683">
    <property type="entry name" value="IspD/TarI"/>
</dbReference>
<evidence type="ECO:0000313" key="9">
    <source>
        <dbReference type="Proteomes" id="UP000188235"/>
    </source>
</evidence>
<dbReference type="InterPro" id="IPR001228">
    <property type="entry name" value="IspD"/>
</dbReference>
<dbReference type="Pfam" id="PF01128">
    <property type="entry name" value="IspD"/>
    <property type="match status" value="1"/>
</dbReference>
<evidence type="ECO:0000313" key="8">
    <source>
        <dbReference type="EMBL" id="AQP52579.1"/>
    </source>
</evidence>
<dbReference type="GO" id="GO:0050518">
    <property type="term" value="F:2-C-methyl-D-erythritol 4-phosphate cytidylyltransferase activity"/>
    <property type="evidence" value="ECO:0007669"/>
    <property type="project" value="UniProtKB-UniRule"/>
</dbReference>
<sequence length="242" mass="25213">MRSCWTRSLPPDQQPNSPEPVVAVVVAAGSGSRLGAALPKALVELEGVALIRRSVEALREAGVADIVVTIPVGFLPLFEAALQGLSVTFVPGGATRQDSVRAGLAALTAPDDAVVLVHDAARALVPAAVVRAVADAVLAGADAVIPVVPVIDSIRRVEGEDSHIVDRSPLRAVQTPQGARLATLRTAHDRIAEEGVQVTDDAAVCEHLGMHVVLVNGHRDSLKITEPVDLILASALLRERTP</sequence>
<name>A0A1Q2D2E7_9ACTN</name>
<dbReference type="EC" id="2.7.7.60" evidence="7"/>
<feature type="site" description="Positions MEP for the nucleophilic attack" evidence="7">
    <location>
        <position position="223"/>
    </location>
</feature>
<keyword evidence="9" id="KW-1185">Reference proteome</keyword>
<comment type="similarity">
    <text evidence="3 7">Belongs to the IspD/TarI cytidylyltransferase family. IspD subfamily.</text>
</comment>
<dbReference type="PANTHER" id="PTHR32125:SF4">
    <property type="entry name" value="2-C-METHYL-D-ERYTHRITOL 4-PHOSPHATE CYTIDYLYLTRANSFERASE, CHLOROPLASTIC"/>
    <property type="match status" value="1"/>
</dbReference>
<dbReference type="KEGG" id="tfa:BW733_11110"/>
<keyword evidence="6 7" id="KW-0414">Isoprene biosynthesis</keyword>
<dbReference type="GO" id="GO:0019288">
    <property type="term" value="P:isopentenyl diphosphate biosynthetic process, methylerythritol 4-phosphate pathway"/>
    <property type="evidence" value="ECO:0007669"/>
    <property type="project" value="UniProtKB-UniRule"/>
</dbReference>
<dbReference type="HAMAP" id="MF_00108">
    <property type="entry name" value="IspD"/>
    <property type="match status" value="1"/>
</dbReference>
<dbReference type="AlphaFoldDB" id="A0A1Q2D2E7"/>
<feature type="site" description="Transition state stabilizer" evidence="7">
    <location>
        <position position="40"/>
    </location>
</feature>
<dbReference type="Gene3D" id="3.90.550.10">
    <property type="entry name" value="Spore Coat Polysaccharide Biosynthesis Protein SpsA, Chain A"/>
    <property type="match status" value="1"/>
</dbReference>
<organism evidence="8 9">
    <name type="scientific">Tessaracoccus flavescens</name>
    <dbReference type="NCBI Taxonomy" id="399497"/>
    <lineage>
        <taxon>Bacteria</taxon>
        <taxon>Bacillati</taxon>
        <taxon>Actinomycetota</taxon>
        <taxon>Actinomycetes</taxon>
        <taxon>Propionibacteriales</taxon>
        <taxon>Propionibacteriaceae</taxon>
        <taxon>Tessaracoccus</taxon>
    </lineage>
</organism>
<keyword evidence="5 7" id="KW-0548">Nucleotidyltransferase</keyword>
<comment type="pathway">
    <text evidence="2 7">Isoprenoid biosynthesis; isopentenyl diphosphate biosynthesis via DXP pathway; isopentenyl diphosphate from 1-deoxy-D-xylulose 5-phosphate: step 2/6.</text>
</comment>
<evidence type="ECO:0000256" key="3">
    <source>
        <dbReference type="ARBA" id="ARBA00009789"/>
    </source>
</evidence>
<comment type="function">
    <text evidence="7">Catalyzes the formation of 4-diphosphocytidyl-2-C-methyl-D-erythritol from CTP and 2-C-methyl-D-erythritol 4-phosphate (MEP).</text>
</comment>
<evidence type="ECO:0000256" key="2">
    <source>
        <dbReference type="ARBA" id="ARBA00004787"/>
    </source>
</evidence>
<dbReference type="PANTHER" id="PTHR32125">
    <property type="entry name" value="2-C-METHYL-D-ERYTHRITOL 4-PHOSPHATE CYTIDYLYLTRANSFERASE, CHLOROPLASTIC"/>
    <property type="match status" value="1"/>
</dbReference>
<comment type="catalytic activity">
    <reaction evidence="1 7">
        <text>2-C-methyl-D-erythritol 4-phosphate + CTP + H(+) = 4-CDP-2-C-methyl-D-erythritol + diphosphate</text>
        <dbReference type="Rhea" id="RHEA:13429"/>
        <dbReference type="ChEBI" id="CHEBI:15378"/>
        <dbReference type="ChEBI" id="CHEBI:33019"/>
        <dbReference type="ChEBI" id="CHEBI:37563"/>
        <dbReference type="ChEBI" id="CHEBI:57823"/>
        <dbReference type="ChEBI" id="CHEBI:58262"/>
        <dbReference type="EC" id="2.7.7.60"/>
    </reaction>
</comment>
<evidence type="ECO:0000256" key="6">
    <source>
        <dbReference type="ARBA" id="ARBA00023229"/>
    </source>
</evidence>
<dbReference type="NCBIfam" id="TIGR00453">
    <property type="entry name" value="ispD"/>
    <property type="match status" value="1"/>
</dbReference>
<dbReference type="InterPro" id="IPR029044">
    <property type="entry name" value="Nucleotide-diphossugar_trans"/>
</dbReference>
<dbReference type="InterPro" id="IPR018294">
    <property type="entry name" value="ISPD_synthase_CS"/>
</dbReference>
<protein>
    <recommendedName>
        <fullName evidence="7">2-C-methyl-D-erythritol 4-phosphate cytidylyltransferase</fullName>
        <ecNumber evidence="7">2.7.7.60</ecNumber>
    </recommendedName>
    <alternativeName>
        <fullName evidence="7">4-diphosphocytidyl-2C-methyl-D-erythritol synthase</fullName>
    </alternativeName>
    <alternativeName>
        <fullName evidence="7">MEP cytidylyltransferase</fullName>
        <shortName evidence="7">MCT</shortName>
    </alternativeName>
</protein>
<dbReference type="Proteomes" id="UP000188235">
    <property type="component" value="Chromosome"/>
</dbReference>
<evidence type="ECO:0000256" key="7">
    <source>
        <dbReference type="HAMAP-Rule" id="MF_00108"/>
    </source>
</evidence>